<proteinExistence type="predicted"/>
<organism evidence="1 2">
    <name type="scientific">Brevibacterium celere</name>
    <dbReference type="NCBI Taxonomy" id="225845"/>
    <lineage>
        <taxon>Bacteria</taxon>
        <taxon>Bacillati</taxon>
        <taxon>Actinomycetota</taxon>
        <taxon>Actinomycetes</taxon>
        <taxon>Micrococcales</taxon>
        <taxon>Brevibacteriaceae</taxon>
        <taxon>Brevibacterium</taxon>
    </lineage>
</organism>
<name>A0A366IKU8_9MICO</name>
<accession>A0A366IKU8</accession>
<evidence type="ECO:0000313" key="1">
    <source>
        <dbReference type="EMBL" id="RBP73064.1"/>
    </source>
</evidence>
<reference evidence="1 2" key="1">
    <citation type="submission" date="2018-06" db="EMBL/GenBank/DDBJ databases">
        <title>Freshwater and sediment microbial communities from various areas in North America, analyzing microbe dynamics in response to fracking.</title>
        <authorList>
            <person name="Lamendella R."/>
        </authorList>
    </citation>
    <scope>NUCLEOTIDE SEQUENCE [LARGE SCALE GENOMIC DNA]</scope>
    <source>
        <strain evidence="1 2">3b_TX</strain>
    </source>
</reference>
<sequence length="100" mass="11411">MNWDEKAQAEGTRRHLPIDRPIMVNELCAAQGIVDGARWQREQLSTDEAVERLARGMYNADMRQSFEGDWIPDFASSDNRQRDEYLARARAGIDALLGES</sequence>
<protein>
    <submittedName>
        <fullName evidence="1">Uncharacterized protein</fullName>
    </submittedName>
</protein>
<dbReference type="RefSeq" id="WP_113903521.1">
    <property type="nucleotide sequence ID" value="NZ_QNSB01000003.1"/>
</dbReference>
<dbReference type="Proteomes" id="UP000253509">
    <property type="component" value="Unassembled WGS sequence"/>
</dbReference>
<comment type="caution">
    <text evidence="1">The sequence shown here is derived from an EMBL/GenBank/DDBJ whole genome shotgun (WGS) entry which is preliminary data.</text>
</comment>
<dbReference type="AlphaFoldDB" id="A0A366IKU8"/>
<keyword evidence="2" id="KW-1185">Reference proteome</keyword>
<dbReference type="EMBL" id="QNSB01000003">
    <property type="protein sequence ID" value="RBP73064.1"/>
    <property type="molecule type" value="Genomic_DNA"/>
</dbReference>
<evidence type="ECO:0000313" key="2">
    <source>
        <dbReference type="Proteomes" id="UP000253509"/>
    </source>
</evidence>
<gene>
    <name evidence="1" type="ORF">DFO65_103359</name>
</gene>